<accession>A0ABQ7JGI5</accession>
<dbReference type="GO" id="GO:0008168">
    <property type="term" value="F:methyltransferase activity"/>
    <property type="evidence" value="ECO:0007669"/>
    <property type="project" value="UniProtKB-KW"/>
</dbReference>
<comment type="caution">
    <text evidence="1">The sequence shown here is derived from an EMBL/GenBank/DDBJ whole genome shotgun (WGS) entry which is preliminary data.</text>
</comment>
<reference evidence="1 2" key="1">
    <citation type="journal article" date="2020" name="bioRxiv">
        <title>Metabolic contributions of an alphaproteobacterial endosymbiont in the apicomplexan Cardiosporidium cionae.</title>
        <authorList>
            <person name="Hunter E.S."/>
            <person name="Paight C.J."/>
            <person name="Lane C.E."/>
        </authorList>
    </citation>
    <scope>NUCLEOTIDE SEQUENCE [LARGE SCALE GENOMIC DNA]</scope>
    <source>
        <strain evidence="1">ESH_2018</strain>
    </source>
</reference>
<dbReference type="InterPro" id="IPR029063">
    <property type="entry name" value="SAM-dependent_MTases_sf"/>
</dbReference>
<keyword evidence="2" id="KW-1185">Reference proteome</keyword>
<keyword evidence="1" id="KW-0489">Methyltransferase</keyword>
<evidence type="ECO:0000313" key="2">
    <source>
        <dbReference type="Proteomes" id="UP000823046"/>
    </source>
</evidence>
<proteinExistence type="predicted"/>
<dbReference type="SUPFAM" id="SSF53335">
    <property type="entry name" value="S-adenosyl-L-methionine-dependent methyltransferases"/>
    <property type="match status" value="1"/>
</dbReference>
<organism evidence="1 2">
    <name type="scientific">Cardiosporidium cionae</name>
    <dbReference type="NCBI Taxonomy" id="476202"/>
    <lineage>
        <taxon>Eukaryota</taxon>
        <taxon>Sar</taxon>
        <taxon>Alveolata</taxon>
        <taxon>Apicomplexa</taxon>
        <taxon>Aconoidasida</taxon>
        <taxon>Nephromycida</taxon>
        <taxon>Cardiosporidium</taxon>
    </lineage>
</organism>
<dbReference type="Gene3D" id="3.40.50.150">
    <property type="entry name" value="Vaccinia Virus protein VP39"/>
    <property type="match status" value="1"/>
</dbReference>
<sequence length="184" mass="20893">MQRKTSFAMAALSKQQKLIGGLAVSFALSFQLGFRYTVHNEAILNAPTEGERKATFDKQASNLDKDVDFDEWLLGIKKWRRLLVNHAKGDVLEVAVGTARNFPHYVKSYVNSLTVTDFSRPMLEKAKEKKGICSYERPIVTLRELHRLLKEDGKLLLLEHGKSTIGPIRLDSKLISKKIKCLEH</sequence>
<dbReference type="Proteomes" id="UP000823046">
    <property type="component" value="Unassembled WGS sequence"/>
</dbReference>
<gene>
    <name evidence="1" type="ORF">IE077_000990</name>
</gene>
<protein>
    <submittedName>
        <fullName evidence="1">Methyltransferase domain-containing protein</fullName>
    </submittedName>
</protein>
<keyword evidence="1" id="KW-0808">Transferase</keyword>
<name>A0ABQ7JGI5_9APIC</name>
<evidence type="ECO:0000313" key="1">
    <source>
        <dbReference type="EMBL" id="KAF8823068.1"/>
    </source>
</evidence>
<dbReference type="EMBL" id="JADAQX010000004">
    <property type="protein sequence ID" value="KAF8823068.1"/>
    <property type="molecule type" value="Genomic_DNA"/>
</dbReference>
<dbReference type="GO" id="GO:0032259">
    <property type="term" value="P:methylation"/>
    <property type="evidence" value="ECO:0007669"/>
    <property type="project" value="UniProtKB-KW"/>
</dbReference>